<gene>
    <name evidence="2" type="ORF">MYCOZU2_06127</name>
    <name evidence="3" type="ORF">QRB35_31050</name>
</gene>
<evidence type="ECO:0000313" key="3">
    <source>
        <dbReference type="EMBL" id="MDM3930368.1"/>
    </source>
</evidence>
<dbReference type="InterPro" id="IPR043038">
    <property type="entry name" value="VbhA_sf"/>
</dbReference>
<name>A0A220Y504_MYCIT</name>
<dbReference type="EMBL" id="JASZZX010000078">
    <property type="protein sequence ID" value="MDM3930368.1"/>
    <property type="molecule type" value="Genomic_DNA"/>
</dbReference>
<geneLocation type="plasmid" evidence="2 4">
    <name>unnamed 4</name>
</geneLocation>
<evidence type="ECO:0000313" key="4">
    <source>
        <dbReference type="Proteomes" id="UP000198286"/>
    </source>
</evidence>
<organism evidence="2 4">
    <name type="scientific">Mycobacterium intracellulare subsp. chimaera</name>
    <dbReference type="NCBI Taxonomy" id="222805"/>
    <lineage>
        <taxon>Bacteria</taxon>
        <taxon>Bacillati</taxon>
        <taxon>Actinomycetota</taxon>
        <taxon>Actinomycetes</taxon>
        <taxon>Mycobacteriales</taxon>
        <taxon>Mycobacteriaceae</taxon>
        <taxon>Mycobacterium</taxon>
        <taxon>Mycobacterium avium complex (MAC)</taxon>
    </lineage>
</organism>
<dbReference type="Pfam" id="PF18495">
    <property type="entry name" value="VbhA"/>
    <property type="match status" value="1"/>
</dbReference>
<reference evidence="3 5" key="3">
    <citation type="submission" date="2023-06" db="EMBL/GenBank/DDBJ databases">
        <title>Itaconate inhibition of nontuberculous mycobacteria.</title>
        <authorList>
            <person name="Breen P."/>
            <person name="Zimbric M."/>
            <person name="Caverly L."/>
        </authorList>
    </citation>
    <scope>NUCLEOTIDE SEQUENCE [LARGE SCALE GENOMIC DNA]</scope>
    <source>
        <strain evidence="3 5">FLAC1071</strain>
    </source>
</reference>
<evidence type="ECO:0000313" key="5">
    <source>
        <dbReference type="Proteomes" id="UP001529272"/>
    </source>
</evidence>
<dbReference type="Gene3D" id="1.10.8.1050">
    <property type="entry name" value="Antitoxin VbhA-like"/>
    <property type="match status" value="1"/>
</dbReference>
<dbReference type="RefSeq" id="WP_225332455.1">
    <property type="nucleotide sequence ID" value="NZ_CP012888.2"/>
</dbReference>
<dbReference type="InterPro" id="IPR041535">
    <property type="entry name" value="VbhA"/>
</dbReference>
<reference evidence="3" key="4">
    <citation type="submission" date="2023-06" db="EMBL/GenBank/DDBJ databases">
        <authorList>
            <person name="Spilker T."/>
        </authorList>
    </citation>
    <scope>NUCLEOTIDE SEQUENCE</scope>
    <source>
        <strain evidence="3">FLAC1071</strain>
    </source>
</reference>
<protein>
    <recommendedName>
        <fullName evidence="1">Antitoxin VbhA domain-containing protein</fullName>
    </recommendedName>
</protein>
<reference evidence="5" key="2">
    <citation type="submission" date="2023-06" db="EMBL/GenBank/DDBJ databases">
        <title>Itaconate inhibition of nontuberculous mycobacteria.</title>
        <authorList>
            <person name="Spilker T."/>
        </authorList>
    </citation>
    <scope>NUCLEOTIDE SEQUENCE [LARGE SCALE GENOMIC DNA]</scope>
    <source>
        <strain evidence="5">FLAC1071</strain>
    </source>
</reference>
<evidence type="ECO:0000259" key="1">
    <source>
        <dbReference type="Pfam" id="PF18495"/>
    </source>
</evidence>
<dbReference type="Proteomes" id="UP001529272">
    <property type="component" value="Unassembled WGS sequence"/>
</dbReference>
<dbReference type="AlphaFoldDB" id="A0A220Y504"/>
<sequence>MGDDKELAALWRTVDELSAELAPADRRALRDVIANSVLEGHHPTAGEITNLVAFAAGKISMADYLTHATHAAKPGAAKRS</sequence>
<reference evidence="2 4" key="1">
    <citation type="journal article" date="2017" name="Lancet Infect. Dis.">
        <title>Global outbreak of severe Mycobacterium chimaera disease after cardiac surgery: a molecular epidemiological study.</title>
        <authorList>
            <person name="van Ingen J."/>
            <person name="Kohl T."/>
            <person name="Kranzer K."/>
            <person name="Hasse B."/>
            <person name="Keller P."/>
            <person name="Szafranska A."/>
            <person name="Hillemann D."/>
            <person name="Chand M."/>
            <person name="Schreiber P."/>
            <person name="Sommerstein R."/>
            <person name="Berger C."/>
            <person name="Genoni M."/>
            <person name="Ruegg C."/>
            <person name="Troillet N."/>
            <person name="Widmer A.F."/>
            <person name="Becker S.L."/>
            <person name="Herrmann M."/>
            <person name="Eckmanns T."/>
            <person name="Haller S."/>
            <person name="Hoeller C."/>
            <person name="Debast S.B."/>
            <person name="Wolfhagen M.J."/>
            <person name="Hopman J."/>
            <person name="Kluytmans J."/>
            <person name="Langelaar M."/>
            <person name="Notermans D.W."/>
            <person name="ten Oever J."/>
            <person name="van den Barselaar P."/>
            <person name="Vonk A.B.A."/>
            <person name="Vos M.C."/>
            <person name="Ahmed N."/>
            <person name="Brown T."/>
            <person name="Crook D."/>
            <person name="Lamagni T."/>
            <person name="Phin N."/>
            <person name="Smith E.G."/>
            <person name="Zambon M."/>
            <person name="Serr A."/>
            <person name="Goetting T."/>
            <person name="Ebner W."/>
            <person name="Thuermer A."/>
            <person name="Utpatel C."/>
            <person name="Sproer C."/>
            <person name="Bunk B."/>
            <person name="Nubel U."/>
            <person name="Bloemberg G."/>
            <person name="Bottger E."/>
            <person name="Niemann S."/>
            <person name="Wagner D."/>
            <person name="Sax H."/>
        </authorList>
    </citation>
    <scope>NUCLEOTIDE SEQUENCE [LARGE SCALE GENOMIC DNA]</scope>
    <source>
        <strain evidence="2 4">ZUERICH-2</strain>
        <plasmid evidence="2 4">unnamed 4</plasmid>
    </source>
</reference>
<keyword evidence="5" id="KW-1185">Reference proteome</keyword>
<proteinExistence type="predicted"/>
<evidence type="ECO:0000313" key="2">
    <source>
        <dbReference type="EMBL" id="ASL18472.1"/>
    </source>
</evidence>
<accession>A0A220Y504</accession>
<dbReference type="Proteomes" id="UP000198286">
    <property type="component" value="Plasmid unnamed 4"/>
</dbReference>
<keyword evidence="2" id="KW-0614">Plasmid</keyword>
<dbReference type="EMBL" id="CP015271">
    <property type="protein sequence ID" value="ASL18472.1"/>
    <property type="molecule type" value="Genomic_DNA"/>
</dbReference>
<feature type="domain" description="Antitoxin VbhA" evidence="1">
    <location>
        <begin position="26"/>
        <end position="64"/>
    </location>
</feature>